<dbReference type="InterPro" id="IPR028082">
    <property type="entry name" value="Peripla_BP_I"/>
</dbReference>
<dbReference type="Gene3D" id="3.40.50.2300">
    <property type="match status" value="2"/>
</dbReference>
<evidence type="ECO:0000259" key="5">
    <source>
        <dbReference type="PROSITE" id="PS50932"/>
    </source>
</evidence>
<dbReference type="GO" id="GO:0003700">
    <property type="term" value="F:DNA-binding transcription factor activity"/>
    <property type="evidence" value="ECO:0007669"/>
    <property type="project" value="TreeGrafter"/>
</dbReference>
<dbReference type="EMBL" id="MWWX01000007">
    <property type="protein sequence ID" value="OZG61888.1"/>
    <property type="molecule type" value="Genomic_DNA"/>
</dbReference>
<evidence type="ECO:0000256" key="1">
    <source>
        <dbReference type="ARBA" id="ARBA00022491"/>
    </source>
</evidence>
<dbReference type="PANTHER" id="PTHR30146">
    <property type="entry name" value="LACI-RELATED TRANSCRIPTIONAL REPRESSOR"/>
    <property type="match status" value="1"/>
</dbReference>
<feature type="domain" description="HTH lacI-type" evidence="5">
    <location>
        <begin position="4"/>
        <end position="60"/>
    </location>
</feature>
<evidence type="ECO:0000256" key="2">
    <source>
        <dbReference type="ARBA" id="ARBA00023015"/>
    </source>
</evidence>
<dbReference type="InterPro" id="IPR000843">
    <property type="entry name" value="HTH_LacI"/>
</dbReference>
<gene>
    <name evidence="6" type="ORF">BLEM_1197</name>
</gene>
<dbReference type="Proteomes" id="UP000216352">
    <property type="component" value="Unassembled WGS sequence"/>
</dbReference>
<dbReference type="SUPFAM" id="SSF53822">
    <property type="entry name" value="Periplasmic binding protein-like I"/>
    <property type="match status" value="1"/>
</dbReference>
<sequence>MGKVTLSDVAQAAGVSIATASWAINDNKKVRIPEATRVKVRKVADRLGYRPNALAKGLAQGASSLIGFVADGVATTPFAGQMIAGAQEEAWAHGKLLLVVNTNGETALEESALALLREHQVQGVIYSTWYHRSVAFPKGLEGIPTVLVNCFDDDNSHAVVVPDEEQGGYAATSELLKAGHRRVMFLNTVSPSPARTDRLKGYRRALDEWGVAFDEALVVPVRPDQDGGYAAARTVVKSGVEAVFCHNDRVAMGLYDGLKERGVSIPDDVSVVGFDNQEVISAHLHPALTTVGLPHYELGVLGVRRLLAMDEIPSEEGADQLRTLVECPTVRRDSVRTL</sequence>
<keyword evidence="4" id="KW-0804">Transcription</keyword>
<proteinExistence type="predicted"/>
<protein>
    <submittedName>
        <fullName evidence="6">LacI family transcriptional regulator</fullName>
    </submittedName>
</protein>
<dbReference type="CDD" id="cd01392">
    <property type="entry name" value="HTH_LacI"/>
    <property type="match status" value="1"/>
</dbReference>
<reference evidence="6 7" key="1">
    <citation type="journal article" date="2017" name="BMC Genomics">
        <title>Comparative genomic and phylogenomic analyses of the Bifidobacteriaceae family.</title>
        <authorList>
            <person name="Lugli G.A."/>
            <person name="Milani C."/>
            <person name="Turroni F."/>
            <person name="Duranti S."/>
            <person name="Mancabelli L."/>
            <person name="Mangifesta M."/>
            <person name="Ferrario C."/>
            <person name="Modesto M."/>
            <person name="Mattarelli P."/>
            <person name="Jiri K."/>
            <person name="van Sinderen D."/>
            <person name="Ventura M."/>
        </authorList>
    </citation>
    <scope>NUCLEOTIDE SEQUENCE [LARGE SCALE GENOMIC DNA]</scope>
    <source>
        <strain evidence="6 7">DSM 28807</strain>
    </source>
</reference>
<dbReference type="SMART" id="SM00354">
    <property type="entry name" value="HTH_LACI"/>
    <property type="match status" value="1"/>
</dbReference>
<evidence type="ECO:0000256" key="3">
    <source>
        <dbReference type="ARBA" id="ARBA00023125"/>
    </source>
</evidence>
<keyword evidence="1" id="KW-0678">Repressor</keyword>
<keyword evidence="3" id="KW-0238">DNA-binding</keyword>
<dbReference type="Pfam" id="PF00356">
    <property type="entry name" value="LacI"/>
    <property type="match status" value="1"/>
</dbReference>
<dbReference type="Gene3D" id="1.10.260.40">
    <property type="entry name" value="lambda repressor-like DNA-binding domains"/>
    <property type="match status" value="1"/>
</dbReference>
<keyword evidence="2" id="KW-0805">Transcription regulation</keyword>
<dbReference type="Pfam" id="PF00532">
    <property type="entry name" value="Peripla_BP_1"/>
    <property type="match status" value="1"/>
</dbReference>
<dbReference type="InterPro" id="IPR001761">
    <property type="entry name" value="Peripla_BP/Lac1_sug-bd_dom"/>
</dbReference>
<evidence type="ECO:0000256" key="4">
    <source>
        <dbReference type="ARBA" id="ARBA00023163"/>
    </source>
</evidence>
<dbReference type="PANTHER" id="PTHR30146:SF148">
    <property type="entry name" value="HTH-TYPE TRANSCRIPTIONAL REPRESSOR PURR-RELATED"/>
    <property type="match status" value="1"/>
</dbReference>
<dbReference type="PROSITE" id="PS50932">
    <property type="entry name" value="HTH_LACI_2"/>
    <property type="match status" value="1"/>
</dbReference>
<name>A0A261FS32_9BIFI</name>
<dbReference type="AlphaFoldDB" id="A0A261FS32"/>
<accession>A0A261FS32</accession>
<dbReference type="GO" id="GO:0000976">
    <property type="term" value="F:transcription cis-regulatory region binding"/>
    <property type="evidence" value="ECO:0007669"/>
    <property type="project" value="TreeGrafter"/>
</dbReference>
<comment type="caution">
    <text evidence="6">The sequence shown here is derived from an EMBL/GenBank/DDBJ whole genome shotgun (WGS) entry which is preliminary data.</text>
</comment>
<dbReference type="STRING" id="1603886.GCA_001895165_00734"/>
<keyword evidence="7" id="KW-1185">Reference proteome</keyword>
<evidence type="ECO:0000313" key="7">
    <source>
        <dbReference type="Proteomes" id="UP000216352"/>
    </source>
</evidence>
<dbReference type="OrthoDB" id="37081at2"/>
<dbReference type="InterPro" id="IPR010982">
    <property type="entry name" value="Lambda_DNA-bd_dom_sf"/>
</dbReference>
<dbReference type="SUPFAM" id="SSF47413">
    <property type="entry name" value="lambda repressor-like DNA-binding domains"/>
    <property type="match status" value="1"/>
</dbReference>
<organism evidence="6 7">
    <name type="scientific">Bifidobacterium lemurum</name>
    <dbReference type="NCBI Taxonomy" id="1603886"/>
    <lineage>
        <taxon>Bacteria</taxon>
        <taxon>Bacillati</taxon>
        <taxon>Actinomycetota</taxon>
        <taxon>Actinomycetes</taxon>
        <taxon>Bifidobacteriales</taxon>
        <taxon>Bifidobacteriaceae</taxon>
        <taxon>Bifidobacterium</taxon>
    </lineage>
</organism>
<dbReference type="PROSITE" id="PS00356">
    <property type="entry name" value="HTH_LACI_1"/>
    <property type="match status" value="1"/>
</dbReference>
<dbReference type="CDD" id="cd06288">
    <property type="entry name" value="PBP1_sucrose_transcription_regulator"/>
    <property type="match status" value="1"/>
</dbReference>
<evidence type="ECO:0000313" key="6">
    <source>
        <dbReference type="EMBL" id="OZG61888.1"/>
    </source>
</evidence>